<keyword evidence="3" id="KW-1185">Reference proteome</keyword>
<dbReference type="AlphaFoldDB" id="A0A2J6PE69"/>
<name>A0A2J6PE69_9HELO</name>
<evidence type="ECO:0000256" key="1">
    <source>
        <dbReference type="SAM" id="MobiDB-lite"/>
    </source>
</evidence>
<dbReference type="EMBL" id="KZ613556">
    <property type="protein sequence ID" value="PMD12289.1"/>
    <property type="molecule type" value="Genomic_DNA"/>
</dbReference>
<feature type="region of interest" description="Disordered" evidence="1">
    <location>
        <begin position="230"/>
        <end position="268"/>
    </location>
</feature>
<sequence length="268" mass="30416">MRCDWTCCLSCFSDSALCDRTKSRRTKHAPLQLARSIKLRISVAIVPMSFGYRWAIMTAQSHANDDAEASANVYCASTNVWHLLMYRAGPFLDRDYYSDGNSTTGISWRFISGCYCCYRCWQYCFCRYHSGLCILVWTTHSKGAPGDHRNHEAIPNQAQARPVELLSASTNVLAESQASQHNLKPYILPQLVLPEPDNAYRASSRSADLDVSDDPRSMYRAYSKPTHLGMLWPDSHAQPTAQQHLSPPEELHMQTDLWPQSGTREFSR</sequence>
<proteinExistence type="predicted"/>
<protein>
    <submittedName>
        <fullName evidence="2">Uncharacterized protein</fullName>
    </submittedName>
</protein>
<organism evidence="2 3">
    <name type="scientific">Hyaloscypha hepaticicola</name>
    <dbReference type="NCBI Taxonomy" id="2082293"/>
    <lineage>
        <taxon>Eukaryota</taxon>
        <taxon>Fungi</taxon>
        <taxon>Dikarya</taxon>
        <taxon>Ascomycota</taxon>
        <taxon>Pezizomycotina</taxon>
        <taxon>Leotiomycetes</taxon>
        <taxon>Helotiales</taxon>
        <taxon>Hyaloscyphaceae</taxon>
        <taxon>Hyaloscypha</taxon>
    </lineage>
</organism>
<reference evidence="2 3" key="1">
    <citation type="submission" date="2016-05" db="EMBL/GenBank/DDBJ databases">
        <title>A degradative enzymes factory behind the ericoid mycorrhizal symbiosis.</title>
        <authorList>
            <consortium name="DOE Joint Genome Institute"/>
            <person name="Martino E."/>
            <person name="Morin E."/>
            <person name="Grelet G."/>
            <person name="Kuo A."/>
            <person name="Kohler A."/>
            <person name="Daghino S."/>
            <person name="Barry K."/>
            <person name="Choi C."/>
            <person name="Cichocki N."/>
            <person name="Clum A."/>
            <person name="Copeland A."/>
            <person name="Hainaut M."/>
            <person name="Haridas S."/>
            <person name="Labutti K."/>
            <person name="Lindquist E."/>
            <person name="Lipzen A."/>
            <person name="Khouja H.-R."/>
            <person name="Murat C."/>
            <person name="Ohm R."/>
            <person name="Olson A."/>
            <person name="Spatafora J."/>
            <person name="Veneault-Fourrey C."/>
            <person name="Henrissat B."/>
            <person name="Grigoriev I."/>
            <person name="Martin F."/>
            <person name="Perotto S."/>
        </authorList>
    </citation>
    <scope>NUCLEOTIDE SEQUENCE [LARGE SCALE GENOMIC DNA]</scope>
    <source>
        <strain evidence="2 3">UAMH 7357</strain>
    </source>
</reference>
<dbReference type="Proteomes" id="UP000235672">
    <property type="component" value="Unassembled WGS sequence"/>
</dbReference>
<evidence type="ECO:0000313" key="3">
    <source>
        <dbReference type="Proteomes" id="UP000235672"/>
    </source>
</evidence>
<accession>A0A2J6PE69</accession>
<gene>
    <name evidence="2" type="ORF">NA56DRAFT_713312</name>
</gene>
<feature type="compositionally biased region" description="Polar residues" evidence="1">
    <location>
        <begin position="257"/>
        <end position="268"/>
    </location>
</feature>
<evidence type="ECO:0000313" key="2">
    <source>
        <dbReference type="EMBL" id="PMD12289.1"/>
    </source>
</evidence>